<dbReference type="SUPFAM" id="SSF55729">
    <property type="entry name" value="Acyl-CoA N-acyltransferases (Nat)"/>
    <property type="match status" value="1"/>
</dbReference>
<dbReference type="Pfam" id="PF13302">
    <property type="entry name" value="Acetyltransf_3"/>
    <property type="match status" value="1"/>
</dbReference>
<dbReference type="InterPro" id="IPR016181">
    <property type="entry name" value="Acyl_CoA_acyltransferase"/>
</dbReference>
<dbReference type="Gene3D" id="3.40.630.30">
    <property type="match status" value="1"/>
</dbReference>
<evidence type="ECO:0000259" key="1">
    <source>
        <dbReference type="PROSITE" id="PS51186"/>
    </source>
</evidence>
<proteinExistence type="predicted"/>
<dbReference type="PANTHER" id="PTHR43792:SF1">
    <property type="entry name" value="N-ACETYLTRANSFERASE DOMAIN-CONTAINING PROTEIN"/>
    <property type="match status" value="1"/>
</dbReference>
<keyword evidence="3" id="KW-1185">Reference proteome</keyword>
<dbReference type="CDD" id="cd04301">
    <property type="entry name" value="NAT_SF"/>
    <property type="match status" value="1"/>
</dbReference>
<dbReference type="GO" id="GO:0016747">
    <property type="term" value="F:acyltransferase activity, transferring groups other than amino-acyl groups"/>
    <property type="evidence" value="ECO:0007669"/>
    <property type="project" value="InterPro"/>
</dbReference>
<organism evidence="2 3">
    <name type="scientific">Croceimicrobium hydrocarbonivorans</name>
    <dbReference type="NCBI Taxonomy" id="2761580"/>
    <lineage>
        <taxon>Bacteria</taxon>
        <taxon>Pseudomonadati</taxon>
        <taxon>Bacteroidota</taxon>
        <taxon>Flavobacteriia</taxon>
        <taxon>Flavobacteriales</taxon>
        <taxon>Owenweeksiaceae</taxon>
        <taxon>Croceimicrobium</taxon>
    </lineage>
</organism>
<dbReference type="PROSITE" id="PS51186">
    <property type="entry name" value="GNAT"/>
    <property type="match status" value="1"/>
</dbReference>
<name>A0A7H0VD27_9FLAO</name>
<keyword evidence="2" id="KW-0808">Transferase</keyword>
<evidence type="ECO:0000313" key="2">
    <source>
        <dbReference type="EMBL" id="QNR23625.1"/>
    </source>
</evidence>
<sequence>MIKSERCQFRLLSTIDFPAVLAMYAEPDSNKYIRPLREKTTEEYQIFLEGKVKNNQREQGYFFSVFADEVFIGTANFNYFEALNLEHVGVHLARSAWGKGYGTEILKRLKYLALERGRKEIHALVEEGNKASIRMLEKSGFDLKDRLYLKGDQLRIYKAILNEETV</sequence>
<dbReference type="PANTHER" id="PTHR43792">
    <property type="entry name" value="GNAT FAMILY, PUTATIVE (AFU_ORTHOLOGUE AFUA_3G00765)-RELATED-RELATED"/>
    <property type="match status" value="1"/>
</dbReference>
<dbReference type="EMBL" id="CP060139">
    <property type="protein sequence ID" value="QNR23625.1"/>
    <property type="molecule type" value="Genomic_DNA"/>
</dbReference>
<dbReference type="InterPro" id="IPR000182">
    <property type="entry name" value="GNAT_dom"/>
</dbReference>
<evidence type="ECO:0000313" key="3">
    <source>
        <dbReference type="Proteomes" id="UP000516305"/>
    </source>
</evidence>
<dbReference type="KEGG" id="chyd:H4K34_14755"/>
<dbReference type="Proteomes" id="UP000516305">
    <property type="component" value="Chromosome"/>
</dbReference>
<gene>
    <name evidence="2" type="ORF">H4K34_14755</name>
</gene>
<protein>
    <submittedName>
        <fullName evidence="2">GNAT family N-acetyltransferase</fullName>
    </submittedName>
</protein>
<dbReference type="RefSeq" id="WP_210758158.1">
    <property type="nucleotide sequence ID" value="NZ_CP060139.1"/>
</dbReference>
<dbReference type="AlphaFoldDB" id="A0A7H0VD27"/>
<accession>A0A7H0VD27</accession>
<feature type="domain" description="N-acetyltransferase" evidence="1">
    <location>
        <begin position="7"/>
        <end position="163"/>
    </location>
</feature>
<reference evidence="2 3" key="1">
    <citation type="submission" date="2020-08" db="EMBL/GenBank/DDBJ databases">
        <title>Croceimicrobium hydrocarbonivorans gen. nov., sp. nov., a novel marine bacterium isolated from a bacterial consortium that degrades polyethylene terephthalate.</title>
        <authorList>
            <person name="Liu R."/>
        </authorList>
    </citation>
    <scope>NUCLEOTIDE SEQUENCE [LARGE SCALE GENOMIC DNA]</scope>
    <source>
        <strain evidence="2 3">A20-9</strain>
    </source>
</reference>
<dbReference type="InterPro" id="IPR051531">
    <property type="entry name" value="N-acetyltransferase"/>
</dbReference>